<proteinExistence type="predicted"/>
<dbReference type="EMBL" id="SPMZ01000009">
    <property type="protein sequence ID" value="NMQ18246.1"/>
    <property type="molecule type" value="Genomic_DNA"/>
</dbReference>
<dbReference type="RefSeq" id="WP_169247500.1">
    <property type="nucleotide sequence ID" value="NZ_SPMZ01000009.1"/>
</dbReference>
<protein>
    <submittedName>
        <fullName evidence="2">DUF2934 domain-containing protein</fullName>
    </submittedName>
</protein>
<dbReference type="Pfam" id="PF11154">
    <property type="entry name" value="DUF2934"/>
    <property type="match status" value="2"/>
</dbReference>
<feature type="compositionally biased region" description="Low complexity" evidence="1">
    <location>
        <begin position="174"/>
        <end position="187"/>
    </location>
</feature>
<evidence type="ECO:0000313" key="3">
    <source>
        <dbReference type="Proteomes" id="UP000760480"/>
    </source>
</evidence>
<evidence type="ECO:0000256" key="1">
    <source>
        <dbReference type="SAM" id="MobiDB-lite"/>
    </source>
</evidence>
<keyword evidence="3" id="KW-1185">Reference proteome</keyword>
<reference evidence="2 3" key="1">
    <citation type="submission" date="2019-03" db="EMBL/GenBank/DDBJ databases">
        <title>Metabolic reconstructions from genomes of highly enriched 'Candidatus Accumulibacter' and 'Candidatus Competibacter' bioreactor populations.</title>
        <authorList>
            <person name="Annavajhala M.K."/>
            <person name="Welles L."/>
            <person name="Abbas B."/>
            <person name="Sorokin D."/>
            <person name="Park H."/>
            <person name="Van Loosdrecht M."/>
            <person name="Chandran K."/>
        </authorList>
    </citation>
    <scope>NUCLEOTIDE SEQUENCE [LARGE SCALE GENOMIC DNA]</scope>
    <source>
        <strain evidence="2 3">SBR_G</strain>
    </source>
</reference>
<evidence type="ECO:0000313" key="2">
    <source>
        <dbReference type="EMBL" id="NMQ18246.1"/>
    </source>
</evidence>
<accession>A0ABX1TJU4</accession>
<feature type="region of interest" description="Disordered" evidence="1">
    <location>
        <begin position="174"/>
        <end position="207"/>
    </location>
</feature>
<dbReference type="Proteomes" id="UP000760480">
    <property type="component" value="Unassembled WGS sequence"/>
</dbReference>
<name>A0ABX1TJU4_9GAMM</name>
<gene>
    <name evidence="2" type="ORF">E4P82_02965</name>
</gene>
<dbReference type="InterPro" id="IPR021327">
    <property type="entry name" value="DUF2934"/>
</dbReference>
<organism evidence="2 3">
    <name type="scientific">Candidatus Competibacter phosphatis</name>
    <dbReference type="NCBI Taxonomy" id="221280"/>
    <lineage>
        <taxon>Bacteria</taxon>
        <taxon>Pseudomonadati</taxon>
        <taxon>Pseudomonadota</taxon>
        <taxon>Gammaproteobacteria</taxon>
        <taxon>Candidatus Competibacteraceae</taxon>
        <taxon>Candidatus Competibacter</taxon>
    </lineage>
</organism>
<comment type="caution">
    <text evidence="2">The sequence shown here is derived from an EMBL/GenBank/DDBJ whole genome shotgun (WGS) entry which is preliminary data.</text>
</comment>
<sequence>MENDLEQEIHNLAYHIWQSAGNEVGRALDFWLMAERMVIELAADSARLANTTATSAWEATTNWPSALRSLYFYRIRDLARQMWLASNERQERSLDYWLAAEKHLRLLMHSTLRAAGASIGKEEALAKTFEAFSPADYLEQIRKTAYQLWEAAGRQYGSALDFWLAAEEKTLESAGASATTATANSANPPVQASPAPTKSRRRSSKQK</sequence>
<feature type="compositionally biased region" description="Basic residues" evidence="1">
    <location>
        <begin position="198"/>
        <end position="207"/>
    </location>
</feature>